<dbReference type="HOGENOM" id="CLU_057806_2_1_1"/>
<dbReference type="GO" id="GO:0006613">
    <property type="term" value="P:cotranslational protein targeting to membrane"/>
    <property type="evidence" value="ECO:0007669"/>
    <property type="project" value="EnsemblFungi"/>
</dbReference>
<sequence length="174" mass="18642">MSIPANSNVTILNKNEKKARELIGKLGLRLVPGIIRVAFRKKNNEIVAIEKPEVYRSVGGNYVVFGEAKVDDFTQKLAAAQQQAASSGILPSNEDIATKSPQDIQADMEAAATGALDEAIAAVEEDDAEVDAGDLSKEDIDLVIQQTNVTKNKAIKALKEHNGDIVNAIMSLSK</sequence>
<dbReference type="PROSITE" id="PS51151">
    <property type="entry name" value="NAC_AB"/>
    <property type="match status" value="1"/>
</dbReference>
<dbReference type="GO" id="GO:0070300">
    <property type="term" value="F:phosphatidic acid binding"/>
    <property type="evidence" value="ECO:0007669"/>
    <property type="project" value="EnsemblFungi"/>
</dbReference>
<dbReference type="GO" id="GO:0051082">
    <property type="term" value="F:unfolded protein binding"/>
    <property type="evidence" value="ECO:0007669"/>
    <property type="project" value="EnsemblFungi"/>
</dbReference>
<dbReference type="InterPro" id="IPR009060">
    <property type="entry name" value="UBA-like_sf"/>
</dbReference>
<keyword evidence="4" id="KW-0813">Transport</keyword>
<dbReference type="RefSeq" id="XP_003669887.1">
    <property type="nucleotide sequence ID" value="XM_003669839.1"/>
</dbReference>
<dbReference type="GO" id="GO:0015031">
    <property type="term" value="P:protein transport"/>
    <property type="evidence" value="ECO:0007669"/>
    <property type="project" value="UniProtKB-KW"/>
</dbReference>
<dbReference type="InterPro" id="IPR038187">
    <property type="entry name" value="NAC_A/B_dom_sf"/>
</dbReference>
<evidence type="ECO:0000259" key="8">
    <source>
        <dbReference type="PROSITE" id="PS51151"/>
    </source>
</evidence>
<dbReference type="PIRSF" id="PIRSF015901">
    <property type="entry name" value="NAC_alpha"/>
    <property type="match status" value="1"/>
</dbReference>
<comment type="function">
    <text evidence="6">Component of the nascent polypeptide-associated complex (NAC), a dynamic component of the ribosomal exit tunnel, protecting the emerging polypeptides from interaction with other cytoplasmic proteins to ensure appropriate nascent protein targeting. The NAC complex also promotes mitochondrial protein import by enhancing productive ribosome interactions with the outer mitochondrial membrane and blocks the inappropriate interaction of ribosomes translating non-secretory nascent polypeptides with translocation sites in the membrane of the endoplasmic reticulum. EGD2 may also be involved in transcription regulation.</text>
</comment>
<dbReference type="CDD" id="cd14358">
    <property type="entry name" value="UBA_NAC_euk"/>
    <property type="match status" value="1"/>
</dbReference>
<dbReference type="SMART" id="SM01407">
    <property type="entry name" value="NAC"/>
    <property type="match status" value="1"/>
</dbReference>
<dbReference type="eggNOG" id="KOG2239">
    <property type="taxonomic scope" value="Eukaryota"/>
</dbReference>
<dbReference type="GO" id="GO:0032266">
    <property type="term" value="F:phosphatidylinositol-3-phosphate binding"/>
    <property type="evidence" value="ECO:0007669"/>
    <property type="project" value="EnsemblFungi"/>
</dbReference>
<dbReference type="GO" id="GO:0080025">
    <property type="term" value="F:phosphatidylinositol-3,5-bisphosphate binding"/>
    <property type="evidence" value="ECO:0007669"/>
    <property type="project" value="EnsemblFungi"/>
</dbReference>
<keyword evidence="10" id="KW-1185">Reference proteome</keyword>
<organism evidence="9 10">
    <name type="scientific">Naumovozyma dairenensis (strain ATCC 10597 / BCRC 20456 / CBS 421 / NBRC 0211 / NRRL Y-12639)</name>
    <name type="common">Saccharomyces dairenensis</name>
    <dbReference type="NCBI Taxonomy" id="1071378"/>
    <lineage>
        <taxon>Eukaryota</taxon>
        <taxon>Fungi</taxon>
        <taxon>Dikarya</taxon>
        <taxon>Ascomycota</taxon>
        <taxon>Saccharomycotina</taxon>
        <taxon>Saccharomycetes</taxon>
        <taxon>Saccharomycetales</taxon>
        <taxon>Saccharomycetaceae</taxon>
        <taxon>Naumovozyma</taxon>
    </lineage>
</organism>
<dbReference type="STRING" id="1071378.G0WA33"/>
<dbReference type="PANTHER" id="PTHR21713">
    <property type="entry name" value="NASCENT POLYPEPTIDE ASSOCIATED COMPLEX ALPHA SUBUNIT-RELATED"/>
    <property type="match status" value="1"/>
</dbReference>
<comment type="similarity">
    <text evidence="2">Belongs to the NAC-alpha family.</text>
</comment>
<dbReference type="AlphaFoldDB" id="G0WA33"/>
<evidence type="ECO:0000256" key="3">
    <source>
        <dbReference type="ARBA" id="ARBA00014437"/>
    </source>
</evidence>
<dbReference type="OrthoDB" id="3169036at2759"/>
<dbReference type="Gene3D" id="2.20.70.30">
    <property type="entry name" value="Nascent polypeptide-associated complex domain"/>
    <property type="match status" value="1"/>
</dbReference>
<dbReference type="GO" id="GO:0005854">
    <property type="term" value="C:nascent polypeptide-associated complex"/>
    <property type="evidence" value="ECO:0007669"/>
    <property type="project" value="EnsemblFungi"/>
</dbReference>
<dbReference type="CDD" id="cd22054">
    <property type="entry name" value="NAC_NACA"/>
    <property type="match status" value="1"/>
</dbReference>
<comment type="subcellular location">
    <subcellularLocation>
        <location evidence="1">Cytoplasm</location>
    </subcellularLocation>
</comment>
<evidence type="ECO:0000313" key="10">
    <source>
        <dbReference type="Proteomes" id="UP000000689"/>
    </source>
</evidence>
<dbReference type="Pfam" id="PF19026">
    <property type="entry name" value="UBA_HYPK"/>
    <property type="match status" value="1"/>
</dbReference>
<evidence type="ECO:0000256" key="5">
    <source>
        <dbReference type="ARBA" id="ARBA00022927"/>
    </source>
</evidence>
<evidence type="ECO:0000256" key="1">
    <source>
        <dbReference type="ARBA" id="ARBA00004496"/>
    </source>
</evidence>
<gene>
    <name evidence="9" type="primary">NDAI0D03300</name>
    <name evidence="9" type="ordered locus">NDAI_0D03300</name>
</gene>
<dbReference type="InterPro" id="IPR002715">
    <property type="entry name" value="Nas_poly-pep-assoc_cplx_dom"/>
</dbReference>
<reference evidence="9 10" key="1">
    <citation type="journal article" date="2011" name="Proc. Natl. Acad. Sci. U.S.A.">
        <title>Evolutionary erosion of yeast sex chromosomes by mating-type switching accidents.</title>
        <authorList>
            <person name="Gordon J.L."/>
            <person name="Armisen D."/>
            <person name="Proux-Wera E."/>
            <person name="Oheigeartaigh S.S."/>
            <person name="Byrne K.P."/>
            <person name="Wolfe K.H."/>
        </authorList>
    </citation>
    <scope>NUCLEOTIDE SEQUENCE [LARGE SCALE GENOMIC DNA]</scope>
    <source>
        <strain evidence="10">ATCC 10597 / BCRC 20456 / CBS 421 / NBRC 0211 / NRRL Y-12639</strain>
    </source>
</reference>
<keyword evidence="5" id="KW-0653">Protein transport</keyword>
<dbReference type="GO" id="GO:0070273">
    <property type="term" value="F:phosphatidylinositol-4-phosphate binding"/>
    <property type="evidence" value="ECO:0007669"/>
    <property type="project" value="EnsemblFungi"/>
</dbReference>
<name>G0WA33_NAUDC</name>
<feature type="domain" description="NAC-A/B" evidence="8">
    <location>
        <begin position="13"/>
        <end position="77"/>
    </location>
</feature>
<evidence type="ECO:0000313" key="9">
    <source>
        <dbReference type="EMBL" id="CCD24644.1"/>
    </source>
</evidence>
<dbReference type="EMBL" id="HE580270">
    <property type="protein sequence ID" value="CCD24644.1"/>
    <property type="molecule type" value="Genomic_DNA"/>
</dbReference>
<dbReference type="InterPro" id="IPR016641">
    <property type="entry name" value="EGD2/NACA0like"/>
</dbReference>
<accession>G0WA33</accession>
<evidence type="ECO:0000256" key="6">
    <source>
        <dbReference type="ARBA" id="ARBA00025035"/>
    </source>
</evidence>
<dbReference type="OMA" id="SQKMIFA"/>
<evidence type="ECO:0000256" key="7">
    <source>
        <dbReference type="ARBA" id="ARBA00030300"/>
    </source>
</evidence>
<proteinExistence type="inferred from homology"/>
<dbReference type="Proteomes" id="UP000000689">
    <property type="component" value="Chromosome 4"/>
</dbReference>
<dbReference type="Pfam" id="PF01849">
    <property type="entry name" value="NAC"/>
    <property type="match status" value="1"/>
</dbReference>
<evidence type="ECO:0000256" key="2">
    <source>
        <dbReference type="ARBA" id="ARBA00009882"/>
    </source>
</evidence>
<dbReference type="KEGG" id="ndi:NDAI_0D03300"/>
<dbReference type="GeneID" id="11498590"/>
<dbReference type="SUPFAM" id="SSF46934">
    <property type="entry name" value="UBA-like"/>
    <property type="match status" value="1"/>
</dbReference>
<evidence type="ECO:0000256" key="4">
    <source>
        <dbReference type="ARBA" id="ARBA00022448"/>
    </source>
</evidence>
<protein>
    <recommendedName>
        <fullName evidence="3">Nascent polypeptide-associated complex subunit alpha</fullName>
    </recommendedName>
    <alternativeName>
        <fullName evidence="7">Alpha-NAC</fullName>
    </alternativeName>
</protein>
<dbReference type="Gene3D" id="1.10.8.10">
    <property type="entry name" value="DNA helicase RuvA subunit, C-terminal domain"/>
    <property type="match status" value="1"/>
</dbReference>
<dbReference type="InterPro" id="IPR044034">
    <property type="entry name" value="NAC-like_UBA"/>
</dbReference>